<evidence type="ECO:0000256" key="1">
    <source>
        <dbReference type="SAM" id="MobiDB-lite"/>
    </source>
</evidence>
<reference evidence="2" key="2">
    <citation type="journal article" date="2023" name="IMA Fungus">
        <title>Comparative genomic study of the Penicillium genus elucidates a diverse pangenome and 15 lateral gene transfer events.</title>
        <authorList>
            <person name="Petersen C."/>
            <person name="Sorensen T."/>
            <person name="Nielsen M.R."/>
            <person name="Sondergaard T.E."/>
            <person name="Sorensen J.L."/>
            <person name="Fitzpatrick D.A."/>
            <person name="Frisvad J.C."/>
            <person name="Nielsen K.L."/>
        </authorList>
    </citation>
    <scope>NUCLEOTIDE SEQUENCE</scope>
    <source>
        <strain evidence="2">IBT 21472</strain>
    </source>
</reference>
<keyword evidence="3" id="KW-1185">Reference proteome</keyword>
<accession>A0A9W9Q7A7</accession>
<reference evidence="2" key="1">
    <citation type="submission" date="2022-12" db="EMBL/GenBank/DDBJ databases">
        <authorList>
            <person name="Petersen C."/>
        </authorList>
    </citation>
    <scope>NUCLEOTIDE SEQUENCE</scope>
    <source>
        <strain evidence="2">IBT 21472</strain>
    </source>
</reference>
<gene>
    <name evidence="2" type="ORF">N7476_003152</name>
</gene>
<feature type="compositionally biased region" description="Low complexity" evidence="1">
    <location>
        <begin position="40"/>
        <end position="64"/>
    </location>
</feature>
<feature type="region of interest" description="Disordered" evidence="1">
    <location>
        <begin position="1"/>
        <end position="65"/>
    </location>
</feature>
<dbReference type="Proteomes" id="UP001147746">
    <property type="component" value="Unassembled WGS sequence"/>
</dbReference>
<proteinExistence type="predicted"/>
<name>A0A9W9Q7A7_9EURO</name>
<comment type="caution">
    <text evidence="2">The sequence shown here is derived from an EMBL/GenBank/DDBJ whole genome shotgun (WGS) entry which is preliminary data.</text>
</comment>
<evidence type="ECO:0000313" key="2">
    <source>
        <dbReference type="EMBL" id="KAJ5324552.1"/>
    </source>
</evidence>
<dbReference type="AlphaFoldDB" id="A0A9W9Q7A7"/>
<dbReference type="EMBL" id="JAPZBO010000002">
    <property type="protein sequence ID" value="KAJ5324552.1"/>
    <property type="molecule type" value="Genomic_DNA"/>
</dbReference>
<organism evidence="2 3">
    <name type="scientific">Penicillium atrosanguineum</name>
    <dbReference type="NCBI Taxonomy" id="1132637"/>
    <lineage>
        <taxon>Eukaryota</taxon>
        <taxon>Fungi</taxon>
        <taxon>Dikarya</taxon>
        <taxon>Ascomycota</taxon>
        <taxon>Pezizomycotina</taxon>
        <taxon>Eurotiomycetes</taxon>
        <taxon>Eurotiomycetidae</taxon>
        <taxon>Eurotiales</taxon>
        <taxon>Aspergillaceae</taxon>
        <taxon>Penicillium</taxon>
    </lineage>
</organism>
<sequence length="132" mass="14221">MPALHSPSTDSRDPDGDSEMASSADSVHTDSDAPGARTPTHFAHASAATASELSPPGSQPQQLPNISTAVMKDNGAGAQKSRASLEHPIAAWQTKRAQDDYQKAMEHVVDKDFNLHEFGDPFDERDLEEKLL</sequence>
<evidence type="ECO:0000313" key="3">
    <source>
        <dbReference type="Proteomes" id="UP001147746"/>
    </source>
</evidence>
<protein>
    <submittedName>
        <fullName evidence="2">Uncharacterized protein</fullName>
    </submittedName>
</protein>